<feature type="compositionally biased region" description="Polar residues" evidence="1">
    <location>
        <begin position="284"/>
        <end position="305"/>
    </location>
</feature>
<feature type="transmembrane region" description="Helical" evidence="2">
    <location>
        <begin position="20"/>
        <end position="37"/>
    </location>
</feature>
<evidence type="ECO:0000256" key="1">
    <source>
        <dbReference type="SAM" id="MobiDB-lite"/>
    </source>
</evidence>
<evidence type="ECO:0000256" key="2">
    <source>
        <dbReference type="SAM" id="Phobius"/>
    </source>
</evidence>
<keyword evidence="2" id="KW-0472">Membrane</keyword>
<organism evidence="3 4">
    <name type="scientific">Armillaria borealis</name>
    <dbReference type="NCBI Taxonomy" id="47425"/>
    <lineage>
        <taxon>Eukaryota</taxon>
        <taxon>Fungi</taxon>
        <taxon>Dikarya</taxon>
        <taxon>Basidiomycota</taxon>
        <taxon>Agaricomycotina</taxon>
        <taxon>Agaricomycetes</taxon>
        <taxon>Agaricomycetidae</taxon>
        <taxon>Agaricales</taxon>
        <taxon>Marasmiineae</taxon>
        <taxon>Physalacriaceae</taxon>
        <taxon>Armillaria</taxon>
    </lineage>
</organism>
<feature type="region of interest" description="Disordered" evidence="1">
    <location>
        <begin position="250"/>
        <end position="305"/>
    </location>
</feature>
<feature type="transmembrane region" description="Helical" evidence="2">
    <location>
        <begin position="118"/>
        <end position="140"/>
    </location>
</feature>
<evidence type="ECO:0000313" key="3">
    <source>
        <dbReference type="EMBL" id="KAK0433023.1"/>
    </source>
</evidence>
<feature type="transmembrane region" description="Helical" evidence="2">
    <location>
        <begin position="224"/>
        <end position="246"/>
    </location>
</feature>
<feature type="transmembrane region" description="Helical" evidence="2">
    <location>
        <begin position="146"/>
        <end position="173"/>
    </location>
</feature>
<feature type="transmembrane region" description="Helical" evidence="2">
    <location>
        <begin position="194"/>
        <end position="218"/>
    </location>
</feature>
<protein>
    <recommendedName>
        <fullName evidence="5">Transmembrane protein</fullName>
    </recommendedName>
</protein>
<accession>A0AA39MGI8</accession>
<keyword evidence="4" id="KW-1185">Reference proteome</keyword>
<gene>
    <name evidence="3" type="ORF">EV421DRAFT_1910454</name>
</gene>
<evidence type="ECO:0008006" key="5">
    <source>
        <dbReference type="Google" id="ProtNLM"/>
    </source>
</evidence>
<proteinExistence type="predicted"/>
<reference evidence="3" key="1">
    <citation type="submission" date="2023-06" db="EMBL/GenBank/DDBJ databases">
        <authorList>
            <consortium name="Lawrence Berkeley National Laboratory"/>
            <person name="Ahrendt S."/>
            <person name="Sahu N."/>
            <person name="Indic B."/>
            <person name="Wong-Bajracharya J."/>
            <person name="Merenyi Z."/>
            <person name="Ke H.-M."/>
            <person name="Monk M."/>
            <person name="Kocsube S."/>
            <person name="Drula E."/>
            <person name="Lipzen A."/>
            <person name="Balint B."/>
            <person name="Henrissat B."/>
            <person name="Andreopoulos B."/>
            <person name="Martin F.M."/>
            <person name="Harder C.B."/>
            <person name="Rigling D."/>
            <person name="Ford K.L."/>
            <person name="Foster G.D."/>
            <person name="Pangilinan J."/>
            <person name="Papanicolaou A."/>
            <person name="Barry K."/>
            <person name="LaButti K."/>
            <person name="Viragh M."/>
            <person name="Koriabine M."/>
            <person name="Yan M."/>
            <person name="Riley R."/>
            <person name="Champramary S."/>
            <person name="Plett K.L."/>
            <person name="Tsai I.J."/>
            <person name="Slot J."/>
            <person name="Sipos G."/>
            <person name="Plett J."/>
            <person name="Nagy L.G."/>
            <person name="Grigoriev I.V."/>
        </authorList>
    </citation>
    <scope>NUCLEOTIDE SEQUENCE</scope>
    <source>
        <strain evidence="3">FPL87.14</strain>
    </source>
</reference>
<feature type="transmembrane region" description="Helical" evidence="2">
    <location>
        <begin position="49"/>
        <end position="74"/>
    </location>
</feature>
<comment type="caution">
    <text evidence="3">The sequence shown here is derived from an EMBL/GenBank/DDBJ whole genome shotgun (WGS) entry which is preliminary data.</text>
</comment>
<keyword evidence="2" id="KW-1133">Transmembrane helix</keyword>
<dbReference type="AlphaFoldDB" id="A0AA39MGI8"/>
<evidence type="ECO:0000313" key="4">
    <source>
        <dbReference type="Proteomes" id="UP001175226"/>
    </source>
</evidence>
<name>A0AA39MGI8_9AGAR</name>
<keyword evidence="2" id="KW-0812">Transmembrane</keyword>
<feature type="transmembrane region" description="Helical" evidence="2">
    <location>
        <begin position="80"/>
        <end position="106"/>
    </location>
</feature>
<dbReference type="EMBL" id="JAUEPT010000086">
    <property type="protein sequence ID" value="KAK0433023.1"/>
    <property type="molecule type" value="Genomic_DNA"/>
</dbReference>
<sequence>MTLKSMHLSQSPGTVLAMSWLNMILYTSQVALSIYYLRHFTATRWLRGWIFASLFIDGTCLIVGMVGVYMYLVLNQGPSYIIIFTWASKVVVLLTYSSALIAHAFFCHRYWTISRNKWITGWIVFLITTNILGTLVSTAFTSLQLGALVVVVPLTLSSICAATDVTIAVSLAWTCWHIQSRHAKTKNLLRHAAIQALTCGFTTAIFTTIMSISIFVAWNIFYSFFVVLGHVYSLTVLTTLMLLKVINRNDSSSSRVDGDSDSSGPVILGPIRFNHTLDTETGKEQSSSDGNVDTTRPSTHPTSFTTISNDQLFIHTV</sequence>
<dbReference type="Proteomes" id="UP001175226">
    <property type="component" value="Unassembled WGS sequence"/>
</dbReference>